<keyword evidence="2" id="KW-0539">Nucleus</keyword>
<evidence type="ECO:0000313" key="4">
    <source>
        <dbReference type="EMBL" id="AII17210.1"/>
    </source>
</evidence>
<dbReference type="KEGG" id="vg:20041545"/>
<evidence type="ECO:0000259" key="3">
    <source>
        <dbReference type="PROSITE" id="PS50118"/>
    </source>
</evidence>
<gene>
    <name evidence="4" type="ORF">AaV_075</name>
</gene>
<reference evidence="4 5" key="1">
    <citation type="journal article" date="2014" name="Virology">
        <title>Genome of brown tide virus (AaV), the little giant of the Megaviridae, elucidates NCLDV genome expansion and host-virus coevolution.</title>
        <authorList>
            <person name="Moniruzzaman M."/>
            <person name="LeCleir G.R."/>
            <person name="Brown C.M."/>
            <person name="Gobler C.J."/>
            <person name="Bidle K.D."/>
            <person name="Wilson W.H."/>
            <person name="Wilhelm S.W."/>
        </authorList>
    </citation>
    <scope>NUCLEOTIDE SEQUENCE [LARGE SCALE GENOMIC DNA]</scope>
    <source>
        <strain evidence="4">BtV-01</strain>
    </source>
</reference>
<name>A0A076FGJ6_9VIRU</name>
<dbReference type="EMBL" id="KJ645900">
    <property type="protein sequence ID" value="AII17210.1"/>
    <property type="molecule type" value="Genomic_DNA"/>
</dbReference>
<protein>
    <submittedName>
        <fullName evidence="4">Putative class I DNA binding protein</fullName>
    </submittedName>
</protein>
<feature type="DNA-binding region" description="HMG box" evidence="2">
    <location>
        <begin position="53"/>
        <end position="120"/>
    </location>
</feature>
<dbReference type="SUPFAM" id="SSF47095">
    <property type="entry name" value="HMG-box"/>
    <property type="match status" value="1"/>
</dbReference>
<dbReference type="RefSeq" id="YP_009052153.1">
    <property type="nucleotide sequence ID" value="NC_024697.1"/>
</dbReference>
<dbReference type="PROSITE" id="PS50118">
    <property type="entry name" value="HMG_BOX_2"/>
    <property type="match status" value="1"/>
</dbReference>
<evidence type="ECO:0000256" key="1">
    <source>
        <dbReference type="ARBA" id="ARBA00023125"/>
    </source>
</evidence>
<dbReference type="InterPro" id="IPR036910">
    <property type="entry name" value="HMG_box_dom_sf"/>
</dbReference>
<dbReference type="Proteomes" id="UP000028667">
    <property type="component" value="Segment"/>
</dbReference>
<dbReference type="SMART" id="SM00398">
    <property type="entry name" value="HMG"/>
    <property type="match status" value="1"/>
</dbReference>
<dbReference type="InterPro" id="IPR009071">
    <property type="entry name" value="HMG_box_dom"/>
</dbReference>
<dbReference type="Gene3D" id="1.10.30.10">
    <property type="entry name" value="High mobility group box domain"/>
    <property type="match status" value="1"/>
</dbReference>
<organism evidence="4 5">
    <name type="scientific">Aureococcus anophagefferens virus</name>
    <dbReference type="NCBI Taxonomy" id="1474867"/>
    <lineage>
        <taxon>Viruses</taxon>
        <taxon>Varidnaviria</taxon>
        <taxon>Bamfordvirae</taxon>
        <taxon>Nucleocytoviricota</taxon>
        <taxon>Megaviricetes</taxon>
        <taxon>Imitervirales</taxon>
        <taxon>Schizomimiviridae</taxon>
        <taxon>Kratosvirus</taxon>
        <taxon>Kratosvirus quantuckense</taxon>
    </lineage>
</organism>
<keyword evidence="1 2" id="KW-0238">DNA-binding</keyword>
<sequence length="125" mass="14363">MQRNLSESIRSSSISLIEKVCQELGKSDESERLIKLFIDDSIRVKKFKDKNAPKKAKSAYMVYCDQHRPAVKKALGDKADFSSTVKKLAADWKALTDKSEYEKAAEQDKERYNAEMEKYNASLYN</sequence>
<accession>A0A076FGJ6</accession>
<dbReference type="PANTHER" id="PTHR48112:SF22">
    <property type="entry name" value="MITOCHONDRIAL TRANSCRIPTION FACTOR A, ISOFORM B"/>
    <property type="match status" value="1"/>
</dbReference>
<evidence type="ECO:0000313" key="5">
    <source>
        <dbReference type="Proteomes" id="UP000028667"/>
    </source>
</evidence>
<dbReference type="GeneID" id="20041545"/>
<dbReference type="PANTHER" id="PTHR48112">
    <property type="entry name" value="HIGH MOBILITY GROUP PROTEIN DSP1"/>
    <property type="match status" value="1"/>
</dbReference>
<feature type="domain" description="HMG box" evidence="3">
    <location>
        <begin position="53"/>
        <end position="120"/>
    </location>
</feature>
<keyword evidence="5" id="KW-1185">Reference proteome</keyword>
<dbReference type="Pfam" id="PF00505">
    <property type="entry name" value="HMG_box"/>
    <property type="match status" value="1"/>
</dbReference>
<evidence type="ECO:0000256" key="2">
    <source>
        <dbReference type="PROSITE-ProRule" id="PRU00267"/>
    </source>
</evidence>
<dbReference type="GO" id="GO:0003677">
    <property type="term" value="F:DNA binding"/>
    <property type="evidence" value="ECO:0007669"/>
    <property type="project" value="UniProtKB-UniRule"/>
</dbReference>
<proteinExistence type="predicted"/>
<dbReference type="InterPro" id="IPR050342">
    <property type="entry name" value="HMGB"/>
</dbReference>